<keyword evidence="6" id="KW-0067">ATP-binding</keyword>
<evidence type="ECO:0000256" key="7">
    <source>
        <dbReference type="ARBA" id="ARBA00022917"/>
    </source>
</evidence>
<dbReference type="CDD" id="cd00773">
    <property type="entry name" value="HisRS-like_core"/>
    <property type="match status" value="1"/>
</dbReference>
<dbReference type="GO" id="GO:0004821">
    <property type="term" value="F:histidine-tRNA ligase activity"/>
    <property type="evidence" value="ECO:0007669"/>
    <property type="project" value="UniProtKB-EC"/>
</dbReference>
<evidence type="ECO:0000256" key="2">
    <source>
        <dbReference type="ARBA" id="ARBA00011738"/>
    </source>
</evidence>
<organism evidence="11 12">
    <name type="scientific">Candidatus Haliotispira prima</name>
    <dbReference type="NCBI Taxonomy" id="3034016"/>
    <lineage>
        <taxon>Bacteria</taxon>
        <taxon>Pseudomonadati</taxon>
        <taxon>Spirochaetota</taxon>
        <taxon>Spirochaetia</taxon>
        <taxon>Spirochaetales</taxon>
        <taxon>Spirochaetaceae</taxon>
        <taxon>Candidatus Haliotispira</taxon>
    </lineage>
</organism>
<comment type="subunit">
    <text evidence="2">Homodimer.</text>
</comment>
<evidence type="ECO:0000256" key="8">
    <source>
        <dbReference type="ARBA" id="ARBA00047639"/>
    </source>
</evidence>
<dbReference type="InterPro" id="IPR045864">
    <property type="entry name" value="aa-tRNA-synth_II/BPL/LPL"/>
</dbReference>
<dbReference type="SUPFAM" id="SSF55681">
    <property type="entry name" value="Class II aaRS and biotin synthetases"/>
    <property type="match status" value="1"/>
</dbReference>
<evidence type="ECO:0000313" key="12">
    <source>
        <dbReference type="Proteomes" id="UP001228690"/>
    </source>
</evidence>
<evidence type="ECO:0000256" key="6">
    <source>
        <dbReference type="ARBA" id="ARBA00022840"/>
    </source>
</evidence>
<dbReference type="Gene3D" id="3.30.930.10">
    <property type="entry name" value="Bira Bifunctional Protein, Domain 2"/>
    <property type="match status" value="1"/>
</dbReference>
<gene>
    <name evidence="11" type="primary">hisS</name>
    <name evidence="11" type="ORF">P0082_07385</name>
</gene>
<dbReference type="PIRSF" id="PIRSF001549">
    <property type="entry name" value="His-tRNA_synth"/>
    <property type="match status" value="1"/>
</dbReference>
<dbReference type="NCBIfam" id="TIGR00442">
    <property type="entry name" value="hisS"/>
    <property type="match status" value="1"/>
</dbReference>
<keyword evidence="7" id="KW-0648">Protein biosynthesis</keyword>
<evidence type="ECO:0000256" key="4">
    <source>
        <dbReference type="ARBA" id="ARBA00017399"/>
    </source>
</evidence>
<dbReference type="EMBL" id="CP123443">
    <property type="protein sequence ID" value="WGK68303.1"/>
    <property type="molecule type" value="Genomic_DNA"/>
</dbReference>
<dbReference type="InterPro" id="IPR004516">
    <property type="entry name" value="HisRS/HisZ"/>
</dbReference>
<accession>A0ABY8MGJ6</accession>
<dbReference type="PANTHER" id="PTHR11476">
    <property type="entry name" value="HISTIDYL-TRNA SYNTHETASE"/>
    <property type="match status" value="1"/>
</dbReference>
<dbReference type="RefSeq" id="WP_326926476.1">
    <property type="nucleotide sequence ID" value="NZ_CP123443.1"/>
</dbReference>
<name>A0ABY8MGJ6_9SPIO</name>
<keyword evidence="12" id="KW-1185">Reference proteome</keyword>
<evidence type="ECO:0000313" key="11">
    <source>
        <dbReference type="EMBL" id="WGK68303.1"/>
    </source>
</evidence>
<evidence type="ECO:0000256" key="5">
    <source>
        <dbReference type="ARBA" id="ARBA00022741"/>
    </source>
</evidence>
<dbReference type="InterPro" id="IPR041715">
    <property type="entry name" value="HisRS-like_core"/>
</dbReference>
<keyword evidence="11" id="KW-0436">Ligase</keyword>
<evidence type="ECO:0000259" key="10">
    <source>
        <dbReference type="PROSITE" id="PS50862"/>
    </source>
</evidence>
<sequence length="481" mass="53906">MAKLIQPRVLKGFRDSLPYGPQGEKRRRRMISKLGDLFELGGFDPIDTPALELAEILLGKAGGETEKQVYRFQDNGGRDVALRFDLTVPFSRFVVQHAGDLDFPFKRYHIAKVWRGENAQRGRYREFFQCDFDIVGDGSILADLCILQMVHNALRALQQDYPALGPMRIHVNHRGLLAAFWNVCGVEPERRSPALRIIDKLHKIGCEAARRELEALLGPKITEALLACLGLSSEETGQDRSALVKLSESPDEPERLRVLLQELAGGELPVEAQNALAELRQIAAFAKESSLNLYFDPSIARGLDYYTGMVFETFPENLPDLGSVCSGGRYDKLTQMYSKAEIPGVGGSIGLDRLLAGLEELEQSHAPDKAATPDSDESSLIISLDPDWKTANIDGEKEDQARLACIQLSRELQQNHLSCDVVPLVKKMNALFQRAENRNCRYLLLLKPDFRWQLRNLQNRESKLLQSAVEILQTIRPESGP</sequence>
<reference evidence="11 12" key="1">
    <citation type="submission" date="2023-04" db="EMBL/GenBank/DDBJ databases">
        <title>Spirochaete genome identified in red abalone sample constitutes a novel genus.</title>
        <authorList>
            <person name="Sharma S.P."/>
            <person name="Purcell C.M."/>
            <person name="Hyde J.R."/>
            <person name="Severin A.J."/>
        </authorList>
    </citation>
    <scope>NUCLEOTIDE SEQUENCE [LARGE SCALE GENOMIC DNA]</scope>
    <source>
        <strain evidence="11 12">SP-2023</strain>
    </source>
</reference>
<dbReference type="EC" id="6.1.1.21" evidence="3 9"/>
<protein>
    <recommendedName>
        <fullName evidence="4 9">Histidine--tRNA ligase</fullName>
        <ecNumber evidence="3 9">6.1.1.21</ecNumber>
    </recommendedName>
</protein>
<evidence type="ECO:0000256" key="9">
    <source>
        <dbReference type="NCBIfam" id="TIGR00442"/>
    </source>
</evidence>
<evidence type="ECO:0000256" key="3">
    <source>
        <dbReference type="ARBA" id="ARBA00012815"/>
    </source>
</evidence>
<comment type="catalytic activity">
    <reaction evidence="8">
        <text>tRNA(His) + L-histidine + ATP = L-histidyl-tRNA(His) + AMP + diphosphate + H(+)</text>
        <dbReference type="Rhea" id="RHEA:17313"/>
        <dbReference type="Rhea" id="RHEA-COMP:9665"/>
        <dbReference type="Rhea" id="RHEA-COMP:9689"/>
        <dbReference type="ChEBI" id="CHEBI:15378"/>
        <dbReference type="ChEBI" id="CHEBI:30616"/>
        <dbReference type="ChEBI" id="CHEBI:33019"/>
        <dbReference type="ChEBI" id="CHEBI:57595"/>
        <dbReference type="ChEBI" id="CHEBI:78442"/>
        <dbReference type="ChEBI" id="CHEBI:78527"/>
        <dbReference type="ChEBI" id="CHEBI:456215"/>
        <dbReference type="EC" id="6.1.1.21"/>
    </reaction>
</comment>
<dbReference type="Pfam" id="PF13393">
    <property type="entry name" value="tRNA-synt_His"/>
    <property type="match status" value="1"/>
</dbReference>
<evidence type="ECO:0000256" key="1">
    <source>
        <dbReference type="ARBA" id="ARBA00008226"/>
    </source>
</evidence>
<dbReference type="PROSITE" id="PS50862">
    <property type="entry name" value="AA_TRNA_LIGASE_II"/>
    <property type="match status" value="1"/>
</dbReference>
<dbReference type="Proteomes" id="UP001228690">
    <property type="component" value="Chromosome"/>
</dbReference>
<dbReference type="InterPro" id="IPR015807">
    <property type="entry name" value="His-tRNA-ligase"/>
</dbReference>
<proteinExistence type="inferred from homology"/>
<feature type="domain" description="Aminoacyl-transfer RNA synthetases class-II family profile" evidence="10">
    <location>
        <begin position="27"/>
        <end position="373"/>
    </location>
</feature>
<dbReference type="InterPro" id="IPR006195">
    <property type="entry name" value="aa-tRNA-synth_II"/>
</dbReference>
<dbReference type="PANTHER" id="PTHR11476:SF7">
    <property type="entry name" value="HISTIDINE--TRNA LIGASE"/>
    <property type="match status" value="1"/>
</dbReference>
<keyword evidence="5" id="KW-0547">Nucleotide-binding</keyword>
<comment type="similarity">
    <text evidence="1">Belongs to the class-II aminoacyl-tRNA synthetase family.</text>
</comment>